<organism evidence="3 4">
    <name type="scientific">Curvularia kusanoi</name>
    <name type="common">Cochliobolus kusanoi</name>
    <dbReference type="NCBI Taxonomy" id="90978"/>
    <lineage>
        <taxon>Eukaryota</taxon>
        <taxon>Fungi</taxon>
        <taxon>Dikarya</taxon>
        <taxon>Ascomycota</taxon>
        <taxon>Pezizomycotina</taxon>
        <taxon>Dothideomycetes</taxon>
        <taxon>Pleosporomycetidae</taxon>
        <taxon>Pleosporales</taxon>
        <taxon>Pleosporineae</taxon>
        <taxon>Pleosporaceae</taxon>
        <taxon>Curvularia</taxon>
    </lineage>
</organism>
<protein>
    <recommendedName>
        <fullName evidence="2">SET domain-containing protein</fullName>
    </recommendedName>
</protein>
<proteinExistence type="predicted"/>
<dbReference type="InterPro" id="IPR053185">
    <property type="entry name" value="SET_domain_protein"/>
</dbReference>
<dbReference type="CDD" id="cd20071">
    <property type="entry name" value="SET_SMYD"/>
    <property type="match status" value="1"/>
</dbReference>
<accession>A0A9P4WCS9</accession>
<dbReference type="OrthoDB" id="265717at2759"/>
<dbReference type="Pfam" id="PF00856">
    <property type="entry name" value="SET"/>
    <property type="match status" value="1"/>
</dbReference>
<feature type="signal peptide" evidence="1">
    <location>
        <begin position="1"/>
        <end position="23"/>
    </location>
</feature>
<name>A0A9P4WCS9_CURKU</name>
<dbReference type="Proteomes" id="UP000801428">
    <property type="component" value="Unassembled WGS sequence"/>
</dbReference>
<dbReference type="PROSITE" id="PS50280">
    <property type="entry name" value="SET"/>
    <property type="match status" value="1"/>
</dbReference>
<dbReference type="AlphaFoldDB" id="A0A9P4WCS9"/>
<dbReference type="PANTHER" id="PTHR47332">
    <property type="entry name" value="SET DOMAIN-CONTAINING PROTEIN 5"/>
    <property type="match status" value="1"/>
</dbReference>
<feature type="chain" id="PRO_5040374812" description="SET domain-containing protein" evidence="1">
    <location>
        <begin position="24"/>
        <end position="426"/>
    </location>
</feature>
<evidence type="ECO:0000256" key="1">
    <source>
        <dbReference type="SAM" id="SignalP"/>
    </source>
</evidence>
<evidence type="ECO:0000313" key="3">
    <source>
        <dbReference type="EMBL" id="KAF3005616.1"/>
    </source>
</evidence>
<dbReference type="EMBL" id="SWKU01000006">
    <property type="protein sequence ID" value="KAF3005616.1"/>
    <property type="molecule type" value="Genomic_DNA"/>
</dbReference>
<comment type="caution">
    <text evidence="3">The sequence shown here is derived from an EMBL/GenBank/DDBJ whole genome shotgun (WGS) entry which is preliminary data.</text>
</comment>
<sequence>MSPLPPFLALLLALPSTLCAASAIILHNQCHRELKLQTHNLFSSKASTESLTIELADPIIPDPNPLLFSLPWPWTQAPTCIAPIPSVPSRLCVFTSSTFADGRGISIVTTPELARHAASLPAFTSPALLRSAKINEPTNLWHSTSIPGKGIGSLASQAIPPDTQILSHTPAFIAYLEHALPSLAREALWHTAISRLPTQTRQSFLDLSYVHQDPRVRTQAIVQANTFQLTLGGANHLAIFPETSRLNHDCAPNAQYVIDGEMLSHTVRTTRQVKEGEELGIAYTSPLEKAEVRRARMREGFGFECGCARCVDQERSDEVLKRIEELQNELGNWGAGSRGSPEMAERLVELYMQEGLEGFLDVPFGHAALACNAVGDVEGAMRWAERARRAVLGKDGRDAAALRVWREVLRDARRHWSYKRRPNSDA</sequence>
<dbReference type="PANTHER" id="PTHR47332:SF6">
    <property type="entry name" value="SET DOMAIN-CONTAINING PROTEIN"/>
    <property type="match status" value="1"/>
</dbReference>
<evidence type="ECO:0000313" key="4">
    <source>
        <dbReference type="Proteomes" id="UP000801428"/>
    </source>
</evidence>
<feature type="domain" description="SET" evidence="2">
    <location>
        <begin position="139"/>
        <end position="284"/>
    </location>
</feature>
<dbReference type="InterPro" id="IPR001214">
    <property type="entry name" value="SET_dom"/>
</dbReference>
<dbReference type="SUPFAM" id="SSF82199">
    <property type="entry name" value="SET domain"/>
    <property type="match status" value="1"/>
</dbReference>
<keyword evidence="1" id="KW-0732">Signal</keyword>
<dbReference type="InterPro" id="IPR046341">
    <property type="entry name" value="SET_dom_sf"/>
</dbReference>
<keyword evidence="4" id="KW-1185">Reference proteome</keyword>
<gene>
    <name evidence="3" type="ORF">E8E13_002502</name>
</gene>
<dbReference type="Gene3D" id="2.170.270.10">
    <property type="entry name" value="SET domain"/>
    <property type="match status" value="1"/>
</dbReference>
<reference evidence="3" key="1">
    <citation type="submission" date="2019-04" db="EMBL/GenBank/DDBJ databases">
        <title>Sequencing of skin fungus with MAO and IRED activity.</title>
        <authorList>
            <person name="Marsaioli A.J."/>
            <person name="Bonatto J.M.C."/>
            <person name="Reis Junior O."/>
        </authorList>
    </citation>
    <scope>NUCLEOTIDE SEQUENCE</scope>
    <source>
        <strain evidence="3">30M1</strain>
    </source>
</reference>
<evidence type="ECO:0000259" key="2">
    <source>
        <dbReference type="PROSITE" id="PS50280"/>
    </source>
</evidence>